<protein>
    <submittedName>
        <fullName evidence="2">Uncharacterized protein</fullName>
    </submittedName>
</protein>
<comment type="caution">
    <text evidence="2">The sequence shown here is derived from an EMBL/GenBank/DDBJ whole genome shotgun (WGS) entry which is preliminary data.</text>
</comment>
<dbReference type="Proteomes" id="UP000258309">
    <property type="component" value="Unassembled WGS sequence"/>
</dbReference>
<feature type="region of interest" description="Disordered" evidence="1">
    <location>
        <begin position="1"/>
        <end position="39"/>
    </location>
</feature>
<reference evidence="2 3" key="1">
    <citation type="submission" date="2018-05" db="EMBL/GenBank/DDBJ databases">
        <title>Draft genome sequence of Scytalidium lignicola DSM 105466, a ubiquitous saprotrophic fungus.</title>
        <authorList>
            <person name="Buettner E."/>
            <person name="Gebauer A.M."/>
            <person name="Hofrichter M."/>
            <person name="Liers C."/>
            <person name="Kellner H."/>
        </authorList>
    </citation>
    <scope>NUCLEOTIDE SEQUENCE [LARGE SCALE GENOMIC DNA]</scope>
    <source>
        <strain evidence="2 3">DSM 105466</strain>
    </source>
</reference>
<accession>A0A3E2HAN9</accession>
<feature type="compositionally biased region" description="Basic and acidic residues" evidence="1">
    <location>
        <begin position="9"/>
        <end position="20"/>
    </location>
</feature>
<dbReference type="EMBL" id="NCSJ02000098">
    <property type="protein sequence ID" value="RFU30506.1"/>
    <property type="molecule type" value="Genomic_DNA"/>
</dbReference>
<keyword evidence="3" id="KW-1185">Reference proteome</keyword>
<name>A0A3E2HAN9_SCYLI</name>
<evidence type="ECO:0000256" key="1">
    <source>
        <dbReference type="SAM" id="MobiDB-lite"/>
    </source>
</evidence>
<dbReference type="OMA" id="QKNEPYE"/>
<feature type="non-terminal residue" evidence="2">
    <location>
        <position position="1"/>
    </location>
</feature>
<feature type="compositionally biased region" description="Polar residues" evidence="1">
    <location>
        <begin position="24"/>
        <end position="33"/>
    </location>
</feature>
<feature type="non-terminal residue" evidence="2">
    <location>
        <position position="105"/>
    </location>
</feature>
<evidence type="ECO:0000313" key="2">
    <source>
        <dbReference type="EMBL" id="RFU30506.1"/>
    </source>
</evidence>
<organism evidence="2 3">
    <name type="scientific">Scytalidium lignicola</name>
    <name type="common">Hyphomycete</name>
    <dbReference type="NCBI Taxonomy" id="5539"/>
    <lineage>
        <taxon>Eukaryota</taxon>
        <taxon>Fungi</taxon>
        <taxon>Dikarya</taxon>
        <taxon>Ascomycota</taxon>
        <taxon>Pezizomycotina</taxon>
        <taxon>Leotiomycetes</taxon>
        <taxon>Leotiomycetes incertae sedis</taxon>
        <taxon>Scytalidium</taxon>
    </lineage>
</organism>
<dbReference type="AlphaFoldDB" id="A0A3E2HAN9"/>
<proteinExistence type="predicted"/>
<sequence>MAISDSENQDEHRSEKEPEKVVSQAASTQNQPVNDGVVDDQQMIPAQKGRIPGKKGGKTGAVEELRIKGRLVQQEIGGVTKVELDLEVEAHLNRKVKGDVTIGLI</sequence>
<evidence type="ECO:0000313" key="3">
    <source>
        <dbReference type="Proteomes" id="UP000258309"/>
    </source>
</evidence>
<gene>
    <name evidence="2" type="ORF">B7463_g5818</name>
</gene>